<comment type="caution">
    <text evidence="4">The sequence shown here is derived from an EMBL/GenBank/DDBJ whole genome shotgun (WGS) entry which is preliminary data.</text>
</comment>
<feature type="region of interest" description="Disordered" evidence="1">
    <location>
        <begin position="827"/>
        <end position="901"/>
    </location>
</feature>
<dbReference type="Proteomes" id="UP000652761">
    <property type="component" value="Unassembled WGS sequence"/>
</dbReference>
<sequence>MVAIPCFRSLQLCCACRSEKLASISLDAGMSVGVQVWTLTPAKRPGIDAKVNNSKSSFVTSRKAPADLIPRIKAQTGYKNQEGALSYLGIPITPGRTLVSHYKHIIDNITGSLAAWKSKLLSQVGRIVCINSVLCSIPIYTASASCLPKSVKHIIERHYASFFWNGVDGPRRRQWVSWDNIMRPKQEGGLGVRSLWHVQVSLMAKLIWNAMTGTSLWSKYARSRFHITTLSDDTKAFPTGISKEVFSAAKILLMQNTRWILGDGKDIDFLHHRWAGSSPLITAIPHLSQQPLYSVSDVVSDGNHPLRCTESICQILDKVKLSNYPDRAALFGWRVLHRAIPMDDRVSACGIHIVSKCSCCITPATEDMDHLFLSGEIASSLCAKCYDSKAKSLNGILSDIKFAINTAVQGINFKRRCSRIQLRTILHYGFTPTVKMKKPMLVRWTPPQTGLYLNVDSASKGNPGFSGGGGCIRDSKGCIRLGFAFFYGQGDSLTAETRALYDGLCLADQHGFHISNVFSDSFVLVQSFKTNRCPSWKCTWWWREASSLLRESSVQLHHVYRETNRAADALAVYACNIHGNTVKKTVELSSFGWPKDEKSRPPISIRHARQLHRRDRHTSLGTGVNEVNLHLFIATEGSATFVSLRRTIPDSHRGKWHSILPSTQVSVQISCRLVPFSVRRSCRQSVSDELGVHLHSSVTGGSFLSSVVASPHILGQPFFGLQPFTQGFPLGFCLLMDSWLDPVNMSNKPAFEYDDNINDEIVGMINTDIQPEESAQSSSQDDNEDSVSLRANPTYAQNTQEDPEFSKLLSSYSPEDIISMLSKHTIRAATSPSPPSPSPFHASSSKPVPRPLTPSRIPVSPIPISAPIPPTPLPISTPTPPSIHPSHVQTTPLAQSESIPRSEVEGLVKRLLGESLSLSKPHSLQSYYKLPNAYFPPGFKAPKYRKYDGTSDPQFHLVGFTMDSHWWLYDRVLLVHLFQQSLEGETLRWFTSLPASDLINFDIVSERFISHFSYMATQVPTLPDLVAEKMKPDEDFVTYAN</sequence>
<keyword evidence="5" id="KW-1185">Reference proteome</keyword>
<evidence type="ECO:0000313" key="4">
    <source>
        <dbReference type="EMBL" id="MQL95462.1"/>
    </source>
</evidence>
<reference evidence="4" key="1">
    <citation type="submission" date="2017-07" db="EMBL/GenBank/DDBJ databases">
        <title>Taro Niue Genome Assembly and Annotation.</title>
        <authorList>
            <person name="Atibalentja N."/>
            <person name="Keating K."/>
            <person name="Fields C.J."/>
        </authorList>
    </citation>
    <scope>NUCLEOTIDE SEQUENCE</scope>
    <source>
        <strain evidence="4">Niue_2</strain>
        <tissue evidence="4">Leaf</tissue>
    </source>
</reference>
<dbReference type="InterPro" id="IPR036397">
    <property type="entry name" value="RNaseH_sf"/>
</dbReference>
<gene>
    <name evidence="4" type="ORF">Taro_028128</name>
</gene>
<dbReference type="PANTHER" id="PTHR33116">
    <property type="entry name" value="REVERSE TRANSCRIPTASE ZINC-BINDING DOMAIN-CONTAINING PROTEIN-RELATED-RELATED"/>
    <property type="match status" value="1"/>
</dbReference>
<feature type="domain" description="Reverse transcriptase zinc-binding" evidence="3">
    <location>
        <begin position="323"/>
        <end position="380"/>
    </location>
</feature>
<evidence type="ECO:0000259" key="3">
    <source>
        <dbReference type="Pfam" id="PF13966"/>
    </source>
</evidence>
<feature type="domain" description="RNase H type-1" evidence="2">
    <location>
        <begin position="454"/>
        <end position="572"/>
    </location>
</feature>
<proteinExistence type="predicted"/>
<dbReference type="PANTHER" id="PTHR33116:SF78">
    <property type="entry name" value="OS12G0587133 PROTEIN"/>
    <property type="match status" value="1"/>
</dbReference>
<dbReference type="OrthoDB" id="687991at2759"/>
<dbReference type="InterPro" id="IPR026960">
    <property type="entry name" value="RVT-Znf"/>
</dbReference>
<accession>A0A843VAF9</accession>
<dbReference type="Gene3D" id="3.30.420.10">
    <property type="entry name" value="Ribonuclease H-like superfamily/Ribonuclease H"/>
    <property type="match status" value="1"/>
</dbReference>
<dbReference type="InterPro" id="IPR012337">
    <property type="entry name" value="RNaseH-like_sf"/>
</dbReference>
<dbReference type="GO" id="GO:0004523">
    <property type="term" value="F:RNA-DNA hybrid ribonuclease activity"/>
    <property type="evidence" value="ECO:0007669"/>
    <property type="project" value="InterPro"/>
</dbReference>
<feature type="compositionally biased region" description="Low complexity" evidence="1">
    <location>
        <begin position="839"/>
        <end position="859"/>
    </location>
</feature>
<dbReference type="Pfam" id="PF13456">
    <property type="entry name" value="RVT_3"/>
    <property type="match status" value="1"/>
</dbReference>
<protein>
    <recommendedName>
        <fullName evidence="6">RNase H type-1 domain-containing protein</fullName>
    </recommendedName>
</protein>
<feature type="compositionally biased region" description="Polar residues" evidence="1">
    <location>
        <begin position="887"/>
        <end position="899"/>
    </location>
</feature>
<dbReference type="GO" id="GO:0003676">
    <property type="term" value="F:nucleic acid binding"/>
    <property type="evidence" value="ECO:0007669"/>
    <property type="project" value="InterPro"/>
</dbReference>
<evidence type="ECO:0000256" key="1">
    <source>
        <dbReference type="SAM" id="MobiDB-lite"/>
    </source>
</evidence>
<dbReference type="InterPro" id="IPR044730">
    <property type="entry name" value="RNase_H-like_dom_plant"/>
</dbReference>
<evidence type="ECO:0000313" key="5">
    <source>
        <dbReference type="Proteomes" id="UP000652761"/>
    </source>
</evidence>
<evidence type="ECO:0000259" key="2">
    <source>
        <dbReference type="Pfam" id="PF13456"/>
    </source>
</evidence>
<dbReference type="InterPro" id="IPR002156">
    <property type="entry name" value="RNaseH_domain"/>
</dbReference>
<organism evidence="4 5">
    <name type="scientific">Colocasia esculenta</name>
    <name type="common">Wild taro</name>
    <name type="synonym">Arum esculentum</name>
    <dbReference type="NCBI Taxonomy" id="4460"/>
    <lineage>
        <taxon>Eukaryota</taxon>
        <taxon>Viridiplantae</taxon>
        <taxon>Streptophyta</taxon>
        <taxon>Embryophyta</taxon>
        <taxon>Tracheophyta</taxon>
        <taxon>Spermatophyta</taxon>
        <taxon>Magnoliopsida</taxon>
        <taxon>Liliopsida</taxon>
        <taxon>Araceae</taxon>
        <taxon>Aroideae</taxon>
        <taxon>Colocasieae</taxon>
        <taxon>Colocasia</taxon>
    </lineage>
</organism>
<evidence type="ECO:0008006" key="6">
    <source>
        <dbReference type="Google" id="ProtNLM"/>
    </source>
</evidence>
<name>A0A843VAF9_COLES</name>
<dbReference type="SUPFAM" id="SSF53098">
    <property type="entry name" value="Ribonuclease H-like"/>
    <property type="match status" value="1"/>
</dbReference>
<feature type="compositionally biased region" description="Pro residues" evidence="1">
    <location>
        <begin position="860"/>
        <end position="883"/>
    </location>
</feature>
<dbReference type="EMBL" id="NMUH01001796">
    <property type="protein sequence ID" value="MQL95462.1"/>
    <property type="molecule type" value="Genomic_DNA"/>
</dbReference>
<dbReference type="AlphaFoldDB" id="A0A843VAF9"/>
<dbReference type="CDD" id="cd06222">
    <property type="entry name" value="RNase_H_like"/>
    <property type="match status" value="1"/>
</dbReference>
<dbReference type="Pfam" id="PF13966">
    <property type="entry name" value="zf-RVT"/>
    <property type="match status" value="1"/>
</dbReference>